<protein>
    <submittedName>
        <fullName evidence="1">Uncharacterized protein</fullName>
    </submittedName>
</protein>
<dbReference type="EMBL" id="CSAJ01000525">
    <property type="protein sequence ID" value="COW81895.1"/>
    <property type="molecule type" value="Genomic_DNA"/>
</dbReference>
<organism evidence="1 2">
    <name type="scientific">Mycobacterium tuberculosis</name>
    <dbReference type="NCBI Taxonomy" id="1773"/>
    <lineage>
        <taxon>Bacteria</taxon>
        <taxon>Bacillati</taxon>
        <taxon>Actinomycetota</taxon>
        <taxon>Actinomycetes</taxon>
        <taxon>Mycobacteriales</taxon>
        <taxon>Mycobacteriaceae</taxon>
        <taxon>Mycobacterium</taxon>
        <taxon>Mycobacterium tuberculosis complex</taxon>
    </lineage>
</organism>
<gene>
    <name evidence="1" type="ORF">ERS007720_03345</name>
</gene>
<dbReference type="Proteomes" id="UP000044938">
    <property type="component" value="Unassembled WGS sequence"/>
</dbReference>
<accession>A0A655JF94</accession>
<proteinExistence type="predicted"/>
<evidence type="ECO:0000313" key="1">
    <source>
        <dbReference type="EMBL" id="COW81895.1"/>
    </source>
</evidence>
<name>A0A655JF94_MYCTX</name>
<reference evidence="1 2" key="1">
    <citation type="submission" date="2015-03" db="EMBL/GenBank/DDBJ databases">
        <authorList>
            <consortium name="Pathogen Informatics"/>
        </authorList>
    </citation>
    <scope>NUCLEOTIDE SEQUENCE [LARGE SCALE GENOMIC DNA]</scope>
    <source>
        <strain evidence="1 2">M09401471</strain>
    </source>
</reference>
<sequence length="82" mass="8655">MLPETSPQSCCFAGAALSLVAGQFGGRCGGIGGNTGECCRLGDRVEPFPVGTTDRVKALGGWIRESTVPSVPRTWSERVRAW</sequence>
<dbReference type="AlphaFoldDB" id="A0A655JF94"/>
<evidence type="ECO:0000313" key="2">
    <source>
        <dbReference type="Proteomes" id="UP000044938"/>
    </source>
</evidence>